<dbReference type="AlphaFoldDB" id="X1J5V3"/>
<dbReference type="GO" id="GO:0017111">
    <property type="term" value="F:ribonucleoside triphosphate phosphatase activity"/>
    <property type="evidence" value="ECO:0007669"/>
    <property type="project" value="InterPro"/>
</dbReference>
<proteinExistence type="predicted"/>
<dbReference type="Gene3D" id="3.40.50.300">
    <property type="entry name" value="P-loop containing nucleotide triphosphate hydrolases"/>
    <property type="match status" value="1"/>
</dbReference>
<gene>
    <name evidence="4" type="ORF">S06H3_02750</name>
</gene>
<evidence type="ECO:0000256" key="2">
    <source>
        <dbReference type="ARBA" id="ARBA00022801"/>
    </source>
</evidence>
<organism evidence="4">
    <name type="scientific">marine sediment metagenome</name>
    <dbReference type="NCBI Taxonomy" id="412755"/>
    <lineage>
        <taxon>unclassified sequences</taxon>
        <taxon>metagenomes</taxon>
        <taxon>ecological metagenomes</taxon>
    </lineage>
</organism>
<name>X1J5V3_9ZZZZ</name>
<dbReference type="GO" id="GO:0005524">
    <property type="term" value="F:ATP binding"/>
    <property type="evidence" value="ECO:0007669"/>
    <property type="project" value="UniProtKB-KW"/>
</dbReference>
<evidence type="ECO:0000313" key="4">
    <source>
        <dbReference type="EMBL" id="GAH90071.1"/>
    </source>
</evidence>
<comment type="caution">
    <text evidence="4">The sequence shown here is derived from an EMBL/GenBank/DDBJ whole genome shotgun (WGS) entry which is preliminary data.</text>
</comment>
<evidence type="ECO:0000256" key="1">
    <source>
        <dbReference type="ARBA" id="ARBA00022741"/>
    </source>
</evidence>
<dbReference type="PANTHER" id="PTHR43146">
    <property type="entry name" value="CANCER-RELATED NUCLEOSIDE-TRIPHOSPHATASE"/>
    <property type="match status" value="1"/>
</dbReference>
<protein>
    <recommendedName>
        <fullName evidence="5">AAA+ ATPase domain-containing protein</fullName>
    </recommendedName>
</protein>
<dbReference type="InterPro" id="IPR004948">
    <property type="entry name" value="Nuc-triphosphatase_THEP1"/>
</dbReference>
<keyword evidence="1" id="KW-0547">Nucleotide-binding</keyword>
<keyword evidence="2" id="KW-0378">Hydrolase</keyword>
<dbReference type="EMBL" id="BARV01000829">
    <property type="protein sequence ID" value="GAH90071.1"/>
    <property type="molecule type" value="Genomic_DNA"/>
</dbReference>
<evidence type="ECO:0008006" key="5">
    <source>
        <dbReference type="Google" id="ProtNLM"/>
    </source>
</evidence>
<accession>X1J5V3</accession>
<dbReference type="Pfam" id="PF03266">
    <property type="entry name" value="NTPase_1"/>
    <property type="match status" value="1"/>
</dbReference>
<sequence length="142" mass="16026">MGGFITGEIKRSGKRVGFELETLDGKKGILAHIDVKSPYKVSRYRINIDDLEKIGVKSIKNALEDCELIVIDEIGKMELASPHFKKIVLEALNSDVKVLATITLSNLPFVIKIKNRKDIKILEVTIKNREYLHKEILHSLSS</sequence>
<dbReference type="InterPro" id="IPR027417">
    <property type="entry name" value="P-loop_NTPase"/>
</dbReference>
<keyword evidence="3" id="KW-0067">ATP-binding</keyword>
<dbReference type="PANTHER" id="PTHR43146:SF1">
    <property type="entry name" value="CANCER-RELATED NUCLEOSIDE-TRIPHOSPHATASE"/>
    <property type="match status" value="1"/>
</dbReference>
<reference evidence="4" key="1">
    <citation type="journal article" date="2014" name="Front. Microbiol.">
        <title>High frequency of phylogenetically diverse reductive dehalogenase-homologous genes in deep subseafloor sedimentary metagenomes.</title>
        <authorList>
            <person name="Kawai M."/>
            <person name="Futagami T."/>
            <person name="Toyoda A."/>
            <person name="Takaki Y."/>
            <person name="Nishi S."/>
            <person name="Hori S."/>
            <person name="Arai W."/>
            <person name="Tsubouchi T."/>
            <person name="Morono Y."/>
            <person name="Uchiyama I."/>
            <person name="Ito T."/>
            <person name="Fujiyama A."/>
            <person name="Inagaki F."/>
            <person name="Takami H."/>
        </authorList>
    </citation>
    <scope>NUCLEOTIDE SEQUENCE</scope>
    <source>
        <strain evidence="4">Expedition CK06-06</strain>
    </source>
</reference>
<evidence type="ECO:0000256" key="3">
    <source>
        <dbReference type="ARBA" id="ARBA00022840"/>
    </source>
</evidence>
<dbReference type="SUPFAM" id="SSF52540">
    <property type="entry name" value="P-loop containing nucleoside triphosphate hydrolases"/>
    <property type="match status" value="1"/>
</dbReference>